<dbReference type="PANTHER" id="PTHR30627:SF2">
    <property type="entry name" value="PEPTIDOGLYCAN D,D-TRANSPEPTIDASE MRDA"/>
    <property type="match status" value="1"/>
</dbReference>
<dbReference type="SUPFAM" id="SSF56601">
    <property type="entry name" value="beta-lactamase/transpeptidase-like"/>
    <property type="match status" value="1"/>
</dbReference>
<evidence type="ECO:0000256" key="7">
    <source>
        <dbReference type="ARBA" id="ARBA00022692"/>
    </source>
</evidence>
<dbReference type="GO" id="GO:0008360">
    <property type="term" value="P:regulation of cell shape"/>
    <property type="evidence" value="ECO:0007669"/>
    <property type="project" value="UniProtKB-KW"/>
</dbReference>
<keyword evidence="9" id="KW-0133">Cell shape</keyword>
<reference evidence="17" key="1">
    <citation type="submission" date="2021-06" db="EMBL/GenBank/DDBJ databases">
        <title>44 bacteria genomes isolated from Dapeng, Shenzhen.</title>
        <authorList>
            <person name="Zheng W."/>
            <person name="Yu S."/>
            <person name="Huang Y."/>
        </authorList>
    </citation>
    <scope>NUCLEOTIDE SEQUENCE</scope>
    <source>
        <strain evidence="17">DP5N28-2</strain>
    </source>
</reference>
<evidence type="ECO:0000256" key="11">
    <source>
        <dbReference type="ARBA" id="ARBA00022989"/>
    </source>
</evidence>
<dbReference type="Gene3D" id="3.90.1310.10">
    <property type="entry name" value="Penicillin-binding protein 2a (Domain 2)"/>
    <property type="match status" value="1"/>
</dbReference>
<comment type="caution">
    <text evidence="17">The sequence shown here is derived from an EMBL/GenBank/DDBJ whole genome shotgun (WGS) entry which is preliminary data.</text>
</comment>
<dbReference type="NCBIfam" id="TIGR03423">
    <property type="entry name" value="pbp2_mrdA"/>
    <property type="match status" value="1"/>
</dbReference>
<evidence type="ECO:0000256" key="8">
    <source>
        <dbReference type="ARBA" id="ARBA00022801"/>
    </source>
</evidence>
<dbReference type="InterPro" id="IPR036138">
    <property type="entry name" value="PBP_dimer_sf"/>
</dbReference>
<dbReference type="InterPro" id="IPR012338">
    <property type="entry name" value="Beta-lactam/transpept-like"/>
</dbReference>
<keyword evidence="7 14" id="KW-0812">Transmembrane</keyword>
<keyword evidence="3" id="KW-1003">Cell membrane</keyword>
<dbReference type="SUPFAM" id="SSF56519">
    <property type="entry name" value="Penicillin binding protein dimerisation domain"/>
    <property type="match status" value="1"/>
</dbReference>
<evidence type="ECO:0000256" key="10">
    <source>
        <dbReference type="ARBA" id="ARBA00022984"/>
    </source>
</evidence>
<organism evidence="17 18">
    <name type="scientific">Membranihabitans marinus</name>
    <dbReference type="NCBI Taxonomy" id="1227546"/>
    <lineage>
        <taxon>Bacteria</taxon>
        <taxon>Pseudomonadati</taxon>
        <taxon>Bacteroidota</taxon>
        <taxon>Saprospiria</taxon>
        <taxon>Saprospirales</taxon>
        <taxon>Saprospiraceae</taxon>
        <taxon>Membranihabitans</taxon>
    </lineage>
</organism>
<evidence type="ECO:0000256" key="2">
    <source>
        <dbReference type="ARBA" id="ARBA00004236"/>
    </source>
</evidence>
<evidence type="ECO:0000256" key="5">
    <source>
        <dbReference type="ARBA" id="ARBA00022645"/>
    </source>
</evidence>
<dbReference type="GO" id="GO:0005886">
    <property type="term" value="C:plasma membrane"/>
    <property type="evidence" value="ECO:0007669"/>
    <property type="project" value="UniProtKB-SubCell"/>
</dbReference>
<gene>
    <name evidence="17" type="primary">mrdA</name>
    <name evidence="17" type="ORF">KUV50_08560</name>
</gene>
<evidence type="ECO:0000256" key="13">
    <source>
        <dbReference type="ARBA" id="ARBA00023316"/>
    </source>
</evidence>
<keyword evidence="5 17" id="KW-0121">Carboxypeptidase</keyword>
<dbReference type="GO" id="GO:0009002">
    <property type="term" value="F:serine-type D-Ala-D-Ala carboxypeptidase activity"/>
    <property type="evidence" value="ECO:0007669"/>
    <property type="project" value="UniProtKB-EC"/>
</dbReference>
<dbReference type="Pfam" id="PF00905">
    <property type="entry name" value="Transpeptidase"/>
    <property type="match status" value="1"/>
</dbReference>
<evidence type="ECO:0000256" key="1">
    <source>
        <dbReference type="ARBA" id="ARBA00004167"/>
    </source>
</evidence>
<dbReference type="Pfam" id="PF03717">
    <property type="entry name" value="PBP_dimer"/>
    <property type="match status" value="1"/>
</dbReference>
<dbReference type="InterPro" id="IPR017790">
    <property type="entry name" value="Penicillin-binding_protein_2"/>
</dbReference>
<sequence>MTIDSQGRFRIIAGIIAVGFAFLLFRVAQVQVLDAQSQVEANTASLVKTIQKPSRGLIYDRNGELIVFNKFVYDINVVYNELPDPVDTTLLFDLLHIDQEYYEKNIQRNWSDIRYSKFTPFTFLSRVPDSIALRFKEYLYMFPGFFVTKEAVRGYKYPTASHVLGYISEIGKAELDRNSAIYVSGDYVGKSGIELYYEDLLRGVKGHRYELKDNLGRQVGDYLDGSLNQEAISGNDLTLTLDINLQRYAEELMINKKGGIVAIEPASGEVLTMLSSPDFNLNDLSIGQNRGERFQELFADTLKPFYDRSMMAHYPPGSVLKPILALIGLQEKVITPHEHIYCGGGYFYKSNVWRCHAGGGNNDLKSSITRSCNTYFFTIYRDLINKYGYSHPEKGLFDLHNYLSKFGIGRKLGIDLPMEGTGLNPTPAYYDEIYRNKGDWRFTYILSNGIGQGEIELTTLQMANAVSIIANEGKFKTPHLIKSIDGEAERIPERFRKERSVDIDPDYFPPVKDGMQGVIDFGTGGLAAVPGIEVGGKTGTSENSGKDHSVFIAFAPKNDPKIAVAVFIENGGWGSTQAAPIAGLMIEKYLKGEISDSKKWVEKMVLDSDLINKKPMP</sequence>
<dbReference type="GO" id="GO:0071972">
    <property type="term" value="F:peptidoglycan L,D-transpeptidase activity"/>
    <property type="evidence" value="ECO:0007669"/>
    <property type="project" value="TreeGrafter"/>
</dbReference>
<protein>
    <submittedName>
        <fullName evidence="17">Penicillin-binding protein 2</fullName>
        <ecNumber evidence="17">3.4.16.4</ecNumber>
    </submittedName>
</protein>
<dbReference type="GO" id="GO:0008658">
    <property type="term" value="F:penicillin binding"/>
    <property type="evidence" value="ECO:0007669"/>
    <property type="project" value="InterPro"/>
</dbReference>
<dbReference type="Gene3D" id="3.40.710.10">
    <property type="entry name" value="DD-peptidase/beta-lactamase superfamily"/>
    <property type="match status" value="1"/>
</dbReference>
<dbReference type="InterPro" id="IPR001460">
    <property type="entry name" value="PCN-bd_Tpept"/>
</dbReference>
<evidence type="ECO:0000256" key="9">
    <source>
        <dbReference type="ARBA" id="ARBA00022960"/>
    </source>
</evidence>
<keyword evidence="18" id="KW-1185">Reference proteome</keyword>
<dbReference type="GO" id="GO:0071555">
    <property type="term" value="P:cell wall organization"/>
    <property type="evidence" value="ECO:0007669"/>
    <property type="project" value="UniProtKB-KW"/>
</dbReference>
<dbReference type="EC" id="3.4.16.4" evidence="17"/>
<dbReference type="RefSeq" id="WP_222579709.1">
    <property type="nucleotide sequence ID" value="NZ_JAHVHU010000007.1"/>
</dbReference>
<evidence type="ECO:0000256" key="4">
    <source>
        <dbReference type="ARBA" id="ARBA00022519"/>
    </source>
</evidence>
<name>A0A953HP32_9BACT</name>
<dbReference type="Gene3D" id="3.30.1390.30">
    <property type="entry name" value="Penicillin-binding protein 2a, domain 3"/>
    <property type="match status" value="1"/>
</dbReference>
<evidence type="ECO:0000259" key="15">
    <source>
        <dbReference type="Pfam" id="PF00905"/>
    </source>
</evidence>
<feature type="domain" description="Penicillin-binding protein transpeptidase" evidence="15">
    <location>
        <begin position="258"/>
        <end position="583"/>
    </location>
</feature>
<dbReference type="InterPro" id="IPR005311">
    <property type="entry name" value="PBP_dimer"/>
</dbReference>
<evidence type="ECO:0000256" key="6">
    <source>
        <dbReference type="ARBA" id="ARBA00022670"/>
    </source>
</evidence>
<dbReference type="GO" id="GO:0009252">
    <property type="term" value="P:peptidoglycan biosynthetic process"/>
    <property type="evidence" value="ECO:0007669"/>
    <property type="project" value="UniProtKB-KW"/>
</dbReference>
<dbReference type="InterPro" id="IPR050515">
    <property type="entry name" value="Beta-lactam/transpept"/>
</dbReference>
<keyword evidence="13" id="KW-0961">Cell wall biogenesis/degradation</keyword>
<dbReference type="EMBL" id="JAHVHU010000007">
    <property type="protein sequence ID" value="MBY5958178.1"/>
    <property type="molecule type" value="Genomic_DNA"/>
</dbReference>
<feature type="transmembrane region" description="Helical" evidence="14">
    <location>
        <begin position="9"/>
        <end position="28"/>
    </location>
</feature>
<feature type="domain" description="Penicillin-binding protein dimerisation" evidence="16">
    <location>
        <begin position="51"/>
        <end position="220"/>
    </location>
</feature>
<evidence type="ECO:0000259" key="16">
    <source>
        <dbReference type="Pfam" id="PF03717"/>
    </source>
</evidence>
<keyword evidence="11 14" id="KW-1133">Transmembrane helix</keyword>
<keyword evidence="8 17" id="KW-0378">Hydrolase</keyword>
<dbReference type="GO" id="GO:0006508">
    <property type="term" value="P:proteolysis"/>
    <property type="evidence" value="ECO:0007669"/>
    <property type="project" value="UniProtKB-KW"/>
</dbReference>
<proteinExistence type="predicted"/>
<keyword evidence="4" id="KW-0997">Cell inner membrane</keyword>
<keyword evidence="6" id="KW-0645">Protease</keyword>
<dbReference type="PANTHER" id="PTHR30627">
    <property type="entry name" value="PEPTIDOGLYCAN D,D-TRANSPEPTIDASE"/>
    <property type="match status" value="1"/>
</dbReference>
<evidence type="ECO:0000313" key="18">
    <source>
        <dbReference type="Proteomes" id="UP000753961"/>
    </source>
</evidence>
<accession>A0A953HP32</accession>
<dbReference type="AlphaFoldDB" id="A0A953HP32"/>
<comment type="subcellular location">
    <subcellularLocation>
        <location evidence="2">Cell membrane</location>
    </subcellularLocation>
    <subcellularLocation>
        <location evidence="1">Membrane</location>
        <topology evidence="1">Single-pass membrane protein</topology>
    </subcellularLocation>
</comment>
<evidence type="ECO:0000256" key="3">
    <source>
        <dbReference type="ARBA" id="ARBA00022475"/>
    </source>
</evidence>
<evidence type="ECO:0000313" key="17">
    <source>
        <dbReference type="EMBL" id="MBY5958178.1"/>
    </source>
</evidence>
<dbReference type="Proteomes" id="UP000753961">
    <property type="component" value="Unassembled WGS sequence"/>
</dbReference>
<keyword evidence="10" id="KW-0573">Peptidoglycan synthesis</keyword>
<keyword evidence="12 14" id="KW-0472">Membrane</keyword>
<evidence type="ECO:0000256" key="12">
    <source>
        <dbReference type="ARBA" id="ARBA00023136"/>
    </source>
</evidence>
<evidence type="ECO:0000256" key="14">
    <source>
        <dbReference type="SAM" id="Phobius"/>
    </source>
</evidence>